<proteinExistence type="predicted"/>
<evidence type="ECO:0000313" key="2">
    <source>
        <dbReference type="EMBL" id="KAK3305947.1"/>
    </source>
</evidence>
<feature type="compositionally biased region" description="Pro residues" evidence="1">
    <location>
        <begin position="10"/>
        <end position="19"/>
    </location>
</feature>
<organism evidence="2 3">
    <name type="scientific">Chaetomium strumarium</name>
    <dbReference type="NCBI Taxonomy" id="1170767"/>
    <lineage>
        <taxon>Eukaryota</taxon>
        <taxon>Fungi</taxon>
        <taxon>Dikarya</taxon>
        <taxon>Ascomycota</taxon>
        <taxon>Pezizomycotina</taxon>
        <taxon>Sordariomycetes</taxon>
        <taxon>Sordariomycetidae</taxon>
        <taxon>Sordariales</taxon>
        <taxon>Chaetomiaceae</taxon>
        <taxon>Chaetomium</taxon>
    </lineage>
</organism>
<gene>
    <name evidence="2" type="ORF">B0T15DRAFT_575186</name>
</gene>
<dbReference type="AlphaFoldDB" id="A0AAJ0GTL0"/>
<dbReference type="RefSeq" id="XP_062721727.1">
    <property type="nucleotide sequence ID" value="XM_062870981.1"/>
</dbReference>
<sequence>MAHAGFTPPQNLPEPPRPTAPTLEERMAELFHCQPTYSSLGPPPESDLFNLLFPDSPGKTARSTPKALELPAPLKAAVRSLGDKILTINNCITTLLADNSQIHRLELPLRMYQHRAKSLDNAQLVEEIKILRRGTQAVADAVATIRDLRNETNEVSERLRNIEHLAENVSAAGKVVSGAALELYEIAKATQRNKRIIQRTGDALVDVLDYVFPRGY</sequence>
<dbReference type="EMBL" id="JAUDZG010000004">
    <property type="protein sequence ID" value="KAK3305947.1"/>
    <property type="molecule type" value="Genomic_DNA"/>
</dbReference>
<accession>A0AAJ0GTL0</accession>
<protein>
    <submittedName>
        <fullName evidence="2">Uncharacterized protein</fullName>
    </submittedName>
</protein>
<evidence type="ECO:0000256" key="1">
    <source>
        <dbReference type="SAM" id="MobiDB-lite"/>
    </source>
</evidence>
<dbReference type="GeneID" id="87889810"/>
<feature type="region of interest" description="Disordered" evidence="1">
    <location>
        <begin position="1"/>
        <end position="21"/>
    </location>
</feature>
<evidence type="ECO:0000313" key="3">
    <source>
        <dbReference type="Proteomes" id="UP001273166"/>
    </source>
</evidence>
<reference evidence="2" key="1">
    <citation type="journal article" date="2023" name="Mol. Phylogenet. Evol.">
        <title>Genome-scale phylogeny and comparative genomics of the fungal order Sordariales.</title>
        <authorList>
            <person name="Hensen N."/>
            <person name="Bonometti L."/>
            <person name="Westerberg I."/>
            <person name="Brannstrom I.O."/>
            <person name="Guillou S."/>
            <person name="Cros-Aarteil S."/>
            <person name="Calhoun S."/>
            <person name="Haridas S."/>
            <person name="Kuo A."/>
            <person name="Mondo S."/>
            <person name="Pangilinan J."/>
            <person name="Riley R."/>
            <person name="LaButti K."/>
            <person name="Andreopoulos B."/>
            <person name="Lipzen A."/>
            <person name="Chen C."/>
            <person name="Yan M."/>
            <person name="Daum C."/>
            <person name="Ng V."/>
            <person name="Clum A."/>
            <person name="Steindorff A."/>
            <person name="Ohm R.A."/>
            <person name="Martin F."/>
            <person name="Silar P."/>
            <person name="Natvig D.O."/>
            <person name="Lalanne C."/>
            <person name="Gautier V."/>
            <person name="Ament-Velasquez S.L."/>
            <person name="Kruys A."/>
            <person name="Hutchinson M.I."/>
            <person name="Powell A.J."/>
            <person name="Barry K."/>
            <person name="Miller A.N."/>
            <person name="Grigoriev I.V."/>
            <person name="Debuchy R."/>
            <person name="Gladieux P."/>
            <person name="Hiltunen Thoren M."/>
            <person name="Johannesson H."/>
        </authorList>
    </citation>
    <scope>NUCLEOTIDE SEQUENCE</scope>
    <source>
        <strain evidence="2">CBS 333.67</strain>
    </source>
</reference>
<keyword evidence="3" id="KW-1185">Reference proteome</keyword>
<reference evidence="2" key="2">
    <citation type="submission" date="2023-06" db="EMBL/GenBank/DDBJ databases">
        <authorList>
            <consortium name="Lawrence Berkeley National Laboratory"/>
            <person name="Mondo S.J."/>
            <person name="Hensen N."/>
            <person name="Bonometti L."/>
            <person name="Westerberg I."/>
            <person name="Brannstrom I.O."/>
            <person name="Guillou S."/>
            <person name="Cros-Aarteil S."/>
            <person name="Calhoun S."/>
            <person name="Haridas S."/>
            <person name="Kuo A."/>
            <person name="Pangilinan J."/>
            <person name="Riley R."/>
            <person name="Labutti K."/>
            <person name="Andreopoulos B."/>
            <person name="Lipzen A."/>
            <person name="Chen C."/>
            <person name="Yanf M."/>
            <person name="Daum C."/>
            <person name="Ng V."/>
            <person name="Clum A."/>
            <person name="Steindorff A."/>
            <person name="Ohm R."/>
            <person name="Martin F."/>
            <person name="Silar P."/>
            <person name="Natvig D."/>
            <person name="Lalanne C."/>
            <person name="Gautier V."/>
            <person name="Ament-Velasquez S.L."/>
            <person name="Kruys A."/>
            <person name="Hutchinson M.I."/>
            <person name="Powell A.J."/>
            <person name="Barry K."/>
            <person name="Miller A.N."/>
            <person name="Grigoriev I.V."/>
            <person name="Debuchy R."/>
            <person name="Gladieux P."/>
            <person name="Thoren M.H."/>
            <person name="Johannesson H."/>
        </authorList>
    </citation>
    <scope>NUCLEOTIDE SEQUENCE</scope>
    <source>
        <strain evidence="2">CBS 333.67</strain>
    </source>
</reference>
<dbReference type="Proteomes" id="UP001273166">
    <property type="component" value="Unassembled WGS sequence"/>
</dbReference>
<name>A0AAJ0GTL0_9PEZI</name>
<comment type="caution">
    <text evidence="2">The sequence shown here is derived from an EMBL/GenBank/DDBJ whole genome shotgun (WGS) entry which is preliminary data.</text>
</comment>